<evidence type="ECO:0000256" key="5">
    <source>
        <dbReference type="ARBA" id="ARBA00022842"/>
    </source>
</evidence>
<evidence type="ECO:0000256" key="6">
    <source>
        <dbReference type="ARBA" id="ARBA00022918"/>
    </source>
</evidence>
<dbReference type="GO" id="GO:0003964">
    <property type="term" value="F:RNA-directed DNA polymerase activity"/>
    <property type="evidence" value="ECO:0007669"/>
    <property type="project" value="UniProtKB-KW"/>
</dbReference>
<dbReference type="STRING" id="279058.LT85_1404"/>
<keyword evidence="5" id="KW-0460">Magnesium</keyword>
<organism evidence="11 12">
    <name type="scientific">Collimonas arenae</name>
    <dbReference type="NCBI Taxonomy" id="279058"/>
    <lineage>
        <taxon>Bacteria</taxon>
        <taxon>Pseudomonadati</taxon>
        <taxon>Pseudomonadota</taxon>
        <taxon>Betaproteobacteria</taxon>
        <taxon>Burkholderiales</taxon>
        <taxon>Oxalobacteraceae</taxon>
        <taxon>Collimonas</taxon>
    </lineage>
</organism>
<proteinExistence type="inferred from homology"/>
<dbReference type="InterPro" id="IPR000477">
    <property type="entry name" value="RT_dom"/>
</dbReference>
<dbReference type="EMBL" id="CP009962">
    <property type="protein sequence ID" value="AIY40562.1"/>
    <property type="molecule type" value="Genomic_DNA"/>
</dbReference>
<reference evidence="12" key="1">
    <citation type="journal article" date="2014" name="Soil Biol. Biochem.">
        <title>Structure and function of bacterial communities in ageing soils: Insights from the Mendocino ecological staircase.</title>
        <authorList>
            <person name="Uroz S."/>
            <person name="Tech J.J."/>
            <person name="Sawaya N.A."/>
            <person name="Frey-Klett P."/>
            <person name="Leveau J.H.J."/>
        </authorList>
    </citation>
    <scope>NUCLEOTIDE SEQUENCE [LARGE SCALE GENOMIC DNA]</scope>
    <source>
        <strain evidence="12">Cal35</strain>
    </source>
</reference>
<dbReference type="AlphaFoldDB" id="A0A0A1FCI1"/>
<dbReference type="InterPro" id="IPR000123">
    <property type="entry name" value="Reverse_transcriptase_msDNA"/>
</dbReference>
<evidence type="ECO:0000256" key="1">
    <source>
        <dbReference type="ARBA" id="ARBA00012493"/>
    </source>
</evidence>
<dbReference type="InterPro" id="IPR043502">
    <property type="entry name" value="DNA/RNA_pol_sf"/>
</dbReference>
<dbReference type="SUPFAM" id="SSF50494">
    <property type="entry name" value="Trypsin-like serine proteases"/>
    <property type="match status" value="1"/>
</dbReference>
<keyword evidence="6 11" id="KW-0695">RNA-directed DNA polymerase</keyword>
<evidence type="ECO:0000256" key="2">
    <source>
        <dbReference type="ARBA" id="ARBA00022679"/>
    </source>
</evidence>
<gene>
    <name evidence="11" type="ORF">LT85_1404</name>
</gene>
<dbReference type="OrthoDB" id="7055795at2"/>
<dbReference type="RefSeq" id="WP_052134803.1">
    <property type="nucleotide sequence ID" value="NZ_CP009962.1"/>
</dbReference>
<keyword evidence="7" id="KW-0051">Antiviral defense</keyword>
<dbReference type="Gene3D" id="2.40.10.10">
    <property type="entry name" value="Trypsin-like serine proteases"/>
    <property type="match status" value="2"/>
</dbReference>
<feature type="domain" description="Reverse transcriptase" evidence="10">
    <location>
        <begin position="32"/>
        <end position="258"/>
    </location>
</feature>
<keyword evidence="4" id="KW-0479">Metal-binding</keyword>
<accession>A0A0A1FCI1</accession>
<dbReference type="GO" id="GO:0051607">
    <property type="term" value="P:defense response to virus"/>
    <property type="evidence" value="ECO:0007669"/>
    <property type="project" value="UniProtKB-KW"/>
</dbReference>
<protein>
    <recommendedName>
        <fullName evidence="1">RNA-directed DNA polymerase</fullName>
        <ecNumber evidence="1">2.7.7.49</ecNumber>
    </recommendedName>
</protein>
<keyword evidence="2 11" id="KW-0808">Transferase</keyword>
<dbReference type="GO" id="GO:0046872">
    <property type="term" value="F:metal ion binding"/>
    <property type="evidence" value="ECO:0007669"/>
    <property type="project" value="UniProtKB-KW"/>
</dbReference>
<dbReference type="Pfam" id="PF13365">
    <property type="entry name" value="Trypsin_2"/>
    <property type="match status" value="1"/>
</dbReference>
<dbReference type="CDD" id="cd03487">
    <property type="entry name" value="RT_Bac_retron_II"/>
    <property type="match status" value="1"/>
</dbReference>
<evidence type="ECO:0000313" key="11">
    <source>
        <dbReference type="EMBL" id="AIY40562.1"/>
    </source>
</evidence>
<dbReference type="PROSITE" id="PS50878">
    <property type="entry name" value="RT_POL"/>
    <property type="match status" value="1"/>
</dbReference>
<comment type="catalytic activity">
    <reaction evidence="9">
        <text>DNA(n) + a 2'-deoxyribonucleoside 5'-triphosphate = DNA(n+1) + diphosphate</text>
        <dbReference type="Rhea" id="RHEA:22508"/>
        <dbReference type="Rhea" id="RHEA-COMP:17339"/>
        <dbReference type="Rhea" id="RHEA-COMP:17340"/>
        <dbReference type="ChEBI" id="CHEBI:33019"/>
        <dbReference type="ChEBI" id="CHEBI:61560"/>
        <dbReference type="ChEBI" id="CHEBI:173112"/>
        <dbReference type="EC" id="2.7.7.49"/>
    </reaction>
</comment>
<dbReference type="Pfam" id="PF00078">
    <property type="entry name" value="RVT_1"/>
    <property type="match status" value="1"/>
</dbReference>
<evidence type="ECO:0000256" key="8">
    <source>
        <dbReference type="ARBA" id="ARBA00034120"/>
    </source>
</evidence>
<comment type="similarity">
    <text evidence="8">Belongs to the bacterial reverse transcriptase family.</text>
</comment>
<dbReference type="PANTHER" id="PTHR34047">
    <property type="entry name" value="NUCLEAR INTRON MATURASE 1, MITOCHONDRIAL-RELATED"/>
    <property type="match status" value="1"/>
</dbReference>
<evidence type="ECO:0000256" key="4">
    <source>
        <dbReference type="ARBA" id="ARBA00022723"/>
    </source>
</evidence>
<dbReference type="HOGENOM" id="CLU_034461_0_0_4"/>
<dbReference type="SUPFAM" id="SSF56672">
    <property type="entry name" value="DNA/RNA polymerases"/>
    <property type="match status" value="1"/>
</dbReference>
<keyword evidence="12" id="KW-1185">Reference proteome</keyword>
<dbReference type="InterPro" id="IPR051083">
    <property type="entry name" value="GrpII_Intron_Splice-Mob/Def"/>
</dbReference>
<dbReference type="PANTHER" id="PTHR34047:SF7">
    <property type="entry name" value="RNA-DIRECTED DNA POLYMERASE"/>
    <property type="match status" value="1"/>
</dbReference>
<evidence type="ECO:0000256" key="9">
    <source>
        <dbReference type="ARBA" id="ARBA00048173"/>
    </source>
</evidence>
<evidence type="ECO:0000256" key="3">
    <source>
        <dbReference type="ARBA" id="ARBA00022695"/>
    </source>
</evidence>
<dbReference type="Proteomes" id="UP000030302">
    <property type="component" value="Chromosome"/>
</dbReference>
<sequence>MLITLSALTPPNFLDLKSFSDLALFFGIPSNKLGYLLYALQDSDKYKSFNVPKKTGGTRQISEPHPLLKKIQRKLADSLLELYKPKQSVHGYLKDKSIVSNAKMHLRKRYLLNFDLADFFTSINFGRVRGLFLNHPFNFPQEVATALARISTKENSLPQGAPSSPVISNFMCWGLDNYLRKFCYQLGCTYTRYADDISISTNRENFPTEIANVKHDPYSAVISEILTTKIEQNGFTINNAKTRFSTPRQSQVVTGLKVNEFANVSRKYVRNLRAMLHAWEKFGLDKAESEFREKYVSKHRAPFLPPVSFKQVLHGKLTFLRSVRGPNDDIYQKLLGRYSLVADLRRLTKFGFPKQINRALWILESDLFEDDYYQGTGFCLDGIGIVTCAHVLKPGTKARRIYNHLESLNIEIVERNDALDYAIIKVIGGVEEVSLIADLDFNHQLGGQVRTIGFPAHDGTASVAYEDGVIVQSRYNAAGQKWFRVNTNIVAGSSGGPVLNSEMKVIGIVAYGATNLSGGGDPINSGYIPIQCLNGPA</sequence>
<evidence type="ECO:0000313" key="12">
    <source>
        <dbReference type="Proteomes" id="UP000030302"/>
    </source>
</evidence>
<dbReference type="InterPro" id="IPR009003">
    <property type="entry name" value="Peptidase_S1_PA"/>
</dbReference>
<evidence type="ECO:0000259" key="10">
    <source>
        <dbReference type="PROSITE" id="PS50878"/>
    </source>
</evidence>
<evidence type="ECO:0000256" key="7">
    <source>
        <dbReference type="ARBA" id="ARBA00023118"/>
    </source>
</evidence>
<dbReference type="GO" id="GO:0003723">
    <property type="term" value="F:RNA binding"/>
    <property type="evidence" value="ECO:0007669"/>
    <property type="project" value="InterPro"/>
</dbReference>
<keyword evidence="3 11" id="KW-0548">Nucleotidyltransferase</keyword>
<dbReference type="PRINTS" id="PR00866">
    <property type="entry name" value="RNADNAPOLMS"/>
</dbReference>
<dbReference type="InterPro" id="IPR043504">
    <property type="entry name" value="Peptidase_S1_PA_chymotrypsin"/>
</dbReference>
<dbReference type="EC" id="2.7.7.49" evidence="1"/>
<name>A0A0A1FCI1_9BURK</name>
<dbReference type="KEGG" id="care:LT85_1404"/>